<proteinExistence type="predicted"/>
<dbReference type="AlphaFoldDB" id="A0A3S5ARE2"/>
<accession>A0A3S5ARE2</accession>
<dbReference type="InterPro" id="IPR035899">
    <property type="entry name" value="DBL_dom_sf"/>
</dbReference>
<gene>
    <name evidence="2" type="ORF">PXEA_LOCUS36859</name>
</gene>
<keyword evidence="3" id="KW-1185">Reference proteome</keyword>
<evidence type="ECO:0000259" key="1">
    <source>
        <dbReference type="PROSITE" id="PS50010"/>
    </source>
</evidence>
<reference evidence="2" key="1">
    <citation type="submission" date="2018-11" db="EMBL/GenBank/DDBJ databases">
        <authorList>
            <consortium name="Pathogen Informatics"/>
        </authorList>
    </citation>
    <scope>NUCLEOTIDE SEQUENCE</scope>
</reference>
<dbReference type="Proteomes" id="UP000784294">
    <property type="component" value="Unassembled WGS sequence"/>
</dbReference>
<dbReference type="EMBL" id="CAAALY010281235">
    <property type="protein sequence ID" value="VEL43419.1"/>
    <property type="molecule type" value="Genomic_DNA"/>
</dbReference>
<protein>
    <recommendedName>
        <fullName evidence="1">DH domain-containing protein</fullName>
    </recommendedName>
</protein>
<dbReference type="Gene3D" id="1.20.900.10">
    <property type="entry name" value="Dbl homology (DH) domain"/>
    <property type="match status" value="1"/>
</dbReference>
<dbReference type="InterPro" id="IPR000219">
    <property type="entry name" value="DH_dom"/>
</dbReference>
<feature type="domain" description="DH" evidence="1">
    <location>
        <begin position="84"/>
        <end position="140"/>
    </location>
</feature>
<name>A0A3S5ARE2_9PLAT</name>
<sequence>MSGARVPAFRATIPDAPDSCDSGLTNDANRHSTVTATELVADDSGLTTSVSSLAGISELIETAAGQWLRSRCALAETTVSALHRLRLIVGELIETEAGYQQSLSEVDSGYLVKLRESGRHNEATLDSIFGVLPHLRTFHK</sequence>
<evidence type="ECO:0000313" key="3">
    <source>
        <dbReference type="Proteomes" id="UP000784294"/>
    </source>
</evidence>
<dbReference type="SUPFAM" id="SSF48065">
    <property type="entry name" value="DBL homology domain (DH-domain)"/>
    <property type="match status" value="1"/>
</dbReference>
<dbReference type="PROSITE" id="PS50010">
    <property type="entry name" value="DH_2"/>
    <property type="match status" value="1"/>
</dbReference>
<comment type="caution">
    <text evidence="2">The sequence shown here is derived from an EMBL/GenBank/DDBJ whole genome shotgun (WGS) entry which is preliminary data.</text>
</comment>
<dbReference type="GO" id="GO:0005085">
    <property type="term" value="F:guanyl-nucleotide exchange factor activity"/>
    <property type="evidence" value="ECO:0007669"/>
    <property type="project" value="InterPro"/>
</dbReference>
<evidence type="ECO:0000313" key="2">
    <source>
        <dbReference type="EMBL" id="VEL43419.1"/>
    </source>
</evidence>
<organism evidence="2 3">
    <name type="scientific">Protopolystoma xenopodis</name>
    <dbReference type="NCBI Taxonomy" id="117903"/>
    <lineage>
        <taxon>Eukaryota</taxon>
        <taxon>Metazoa</taxon>
        <taxon>Spiralia</taxon>
        <taxon>Lophotrochozoa</taxon>
        <taxon>Platyhelminthes</taxon>
        <taxon>Monogenea</taxon>
        <taxon>Polyopisthocotylea</taxon>
        <taxon>Polystomatidea</taxon>
        <taxon>Polystomatidae</taxon>
        <taxon>Protopolystoma</taxon>
    </lineage>
</organism>